<dbReference type="PANTHER" id="PTHR42742">
    <property type="entry name" value="TRANSCRIPTIONAL REPRESSOR MPRA"/>
    <property type="match status" value="1"/>
</dbReference>
<dbReference type="Pfam" id="PF20511">
    <property type="entry name" value="PMI_typeI_cat"/>
    <property type="match status" value="1"/>
</dbReference>
<dbReference type="InterPro" id="IPR014710">
    <property type="entry name" value="RmlC-like_jellyroll"/>
</dbReference>
<dbReference type="InterPro" id="IPR011051">
    <property type="entry name" value="RmlC_Cupin_sf"/>
</dbReference>
<evidence type="ECO:0000259" key="11">
    <source>
        <dbReference type="Pfam" id="PF21621"/>
    </source>
</evidence>
<keyword evidence="5" id="KW-0479">Metal-binding</keyword>
<evidence type="ECO:0000256" key="1">
    <source>
        <dbReference type="ARBA" id="ARBA00000757"/>
    </source>
</evidence>
<name>A0ABT9UP57_9FIRM</name>
<dbReference type="EMBL" id="JAUSUF010000001">
    <property type="protein sequence ID" value="MDQ0148420.1"/>
    <property type="molecule type" value="Genomic_DNA"/>
</dbReference>
<dbReference type="EC" id="5.3.1.8" evidence="4"/>
<evidence type="ECO:0000256" key="6">
    <source>
        <dbReference type="ARBA" id="ARBA00022833"/>
    </source>
</evidence>
<evidence type="ECO:0000256" key="4">
    <source>
        <dbReference type="ARBA" id="ARBA00011956"/>
    </source>
</evidence>
<dbReference type="CDD" id="cd07010">
    <property type="entry name" value="cupin_PMI_type_I_N_bac"/>
    <property type="match status" value="1"/>
</dbReference>
<dbReference type="SUPFAM" id="SSF51182">
    <property type="entry name" value="RmlC-like cupins"/>
    <property type="match status" value="1"/>
</dbReference>
<feature type="domain" description="Mannose-6-phosphate isomerase cupin" evidence="11">
    <location>
        <begin position="246"/>
        <end position="322"/>
    </location>
</feature>
<protein>
    <recommendedName>
        <fullName evidence="4">mannose-6-phosphate isomerase</fullName>
        <ecNumber evidence="4">5.3.1.8</ecNumber>
    </recommendedName>
    <alternativeName>
        <fullName evidence="8">Phosphohexomutase</fullName>
    </alternativeName>
    <alternativeName>
        <fullName evidence="9">Phosphomannose isomerase</fullName>
    </alternativeName>
</protein>
<dbReference type="InterPro" id="IPR051804">
    <property type="entry name" value="Carb_Metab_Reg_Kinase/Isom"/>
</dbReference>
<dbReference type="GO" id="GO:0004476">
    <property type="term" value="F:mannose-6-phosphate isomerase activity"/>
    <property type="evidence" value="ECO:0007669"/>
    <property type="project" value="UniProtKB-EC"/>
</dbReference>
<organism evidence="12 13">
    <name type="scientific">Eubacterium multiforme</name>
    <dbReference type="NCBI Taxonomy" id="83339"/>
    <lineage>
        <taxon>Bacteria</taxon>
        <taxon>Bacillati</taxon>
        <taxon>Bacillota</taxon>
        <taxon>Clostridia</taxon>
        <taxon>Eubacteriales</taxon>
        <taxon>Eubacteriaceae</taxon>
        <taxon>Eubacterium</taxon>
    </lineage>
</organism>
<comment type="cofactor">
    <cofactor evidence="2">
        <name>Zn(2+)</name>
        <dbReference type="ChEBI" id="CHEBI:29105"/>
    </cofactor>
</comment>
<dbReference type="InterPro" id="IPR046457">
    <property type="entry name" value="PMI_typeI_cat"/>
</dbReference>
<keyword evidence="6" id="KW-0862">Zinc</keyword>
<evidence type="ECO:0000256" key="5">
    <source>
        <dbReference type="ARBA" id="ARBA00022723"/>
    </source>
</evidence>
<sequence length="339" mass="38725">MLKMYAKEKRRVFKMYPIIFENLYYDKIWGGRDLENFRDNMPEGLIGETWDIACHRNGTGVVKNGEFKGIKFDELIKKLQHKLVGDKIGVENFPLLIKLINANDKLSVQVHPGDEYARVKDNDLGKTEAWYVVDAKEGASLIVGTKNCDKETFEKAIKDGNLNPYLNQIPVKKGDMFYVKSGLVHAICEGVVIAEIQQNSDTTYRVYDYNRGREIHVEKALDVIDFSLKGENIKGITIHEDGYDKTILCIGEYFAIEKYEIKESAKEESDKNRFFLFTCVEGNGEIVWKDGSLDIKMGDSILIPAYLGEYELKGEFTLLKSFVPDVSEEKEKILSVVLK</sequence>
<evidence type="ECO:0000256" key="9">
    <source>
        <dbReference type="ARBA" id="ARBA00030762"/>
    </source>
</evidence>
<dbReference type="NCBIfam" id="TIGR00218">
    <property type="entry name" value="manA"/>
    <property type="match status" value="1"/>
</dbReference>
<dbReference type="InterPro" id="IPR049071">
    <property type="entry name" value="MPI_cupin_dom"/>
</dbReference>
<evidence type="ECO:0000313" key="12">
    <source>
        <dbReference type="EMBL" id="MDQ0148420.1"/>
    </source>
</evidence>
<dbReference type="InterPro" id="IPR014628">
    <property type="entry name" value="Man6P_isomerase_Firm_short"/>
</dbReference>
<dbReference type="PIRSF" id="PIRSF036894">
    <property type="entry name" value="PMI_Firm_short"/>
    <property type="match status" value="1"/>
</dbReference>
<proteinExistence type="inferred from homology"/>
<accession>A0ABT9UP57</accession>
<evidence type="ECO:0000259" key="10">
    <source>
        <dbReference type="Pfam" id="PF20511"/>
    </source>
</evidence>
<keyword evidence="13" id="KW-1185">Reference proteome</keyword>
<dbReference type="PANTHER" id="PTHR42742:SF3">
    <property type="entry name" value="FRUCTOKINASE"/>
    <property type="match status" value="1"/>
</dbReference>
<comment type="similarity">
    <text evidence="3">Belongs to the mannose-6-phosphate isomerase type 1 family.</text>
</comment>
<evidence type="ECO:0000313" key="13">
    <source>
        <dbReference type="Proteomes" id="UP001228504"/>
    </source>
</evidence>
<gene>
    <name evidence="12" type="ORF">J2S18_000337</name>
</gene>
<reference evidence="12 13" key="1">
    <citation type="submission" date="2023-07" db="EMBL/GenBank/DDBJ databases">
        <title>Genomic Encyclopedia of Type Strains, Phase IV (KMG-IV): sequencing the most valuable type-strain genomes for metagenomic binning, comparative biology and taxonomic classification.</title>
        <authorList>
            <person name="Goeker M."/>
        </authorList>
    </citation>
    <scope>NUCLEOTIDE SEQUENCE [LARGE SCALE GENOMIC DNA]</scope>
    <source>
        <strain evidence="12 13">DSM 20694</strain>
    </source>
</reference>
<dbReference type="InterPro" id="IPR001250">
    <property type="entry name" value="Man6P_Isoase-1"/>
</dbReference>
<keyword evidence="7 12" id="KW-0413">Isomerase</keyword>
<evidence type="ECO:0000256" key="3">
    <source>
        <dbReference type="ARBA" id="ARBA00010772"/>
    </source>
</evidence>
<comment type="caution">
    <text evidence="12">The sequence shown here is derived from an EMBL/GenBank/DDBJ whole genome shotgun (WGS) entry which is preliminary data.</text>
</comment>
<evidence type="ECO:0000256" key="8">
    <source>
        <dbReference type="ARBA" id="ARBA00029741"/>
    </source>
</evidence>
<evidence type="ECO:0000256" key="7">
    <source>
        <dbReference type="ARBA" id="ARBA00023235"/>
    </source>
</evidence>
<feature type="domain" description="Phosphomannose isomerase type I catalytic" evidence="10">
    <location>
        <begin position="23"/>
        <end position="119"/>
    </location>
</feature>
<comment type="catalytic activity">
    <reaction evidence="1">
        <text>D-mannose 6-phosphate = D-fructose 6-phosphate</text>
        <dbReference type="Rhea" id="RHEA:12356"/>
        <dbReference type="ChEBI" id="CHEBI:58735"/>
        <dbReference type="ChEBI" id="CHEBI:61527"/>
        <dbReference type="EC" id="5.3.1.8"/>
    </reaction>
</comment>
<evidence type="ECO:0000256" key="2">
    <source>
        <dbReference type="ARBA" id="ARBA00001947"/>
    </source>
</evidence>
<dbReference type="Gene3D" id="2.60.120.10">
    <property type="entry name" value="Jelly Rolls"/>
    <property type="match status" value="2"/>
</dbReference>
<dbReference type="Pfam" id="PF21621">
    <property type="entry name" value="MPI_cupin_dom"/>
    <property type="match status" value="1"/>
</dbReference>
<dbReference type="Proteomes" id="UP001228504">
    <property type="component" value="Unassembled WGS sequence"/>
</dbReference>